<dbReference type="InterPro" id="IPR011993">
    <property type="entry name" value="PH-like_dom_sf"/>
</dbReference>
<accession>A0A7I8VTF7</accession>
<evidence type="ECO:0000259" key="2">
    <source>
        <dbReference type="PROSITE" id="PS01179"/>
    </source>
</evidence>
<evidence type="ECO:0000313" key="3">
    <source>
        <dbReference type="EMBL" id="CAD5119237.1"/>
    </source>
</evidence>
<sequence length="281" mass="31606">MDKLLKPFQRLHSRTESSQPKISETWTNALAQKEGVTFCLKSLGSMLVEELEDGVSYGESVSAETVSTIVNMNKAKKPEKVKLNITPNGITVKHGSEELQTFTEIDRISFCTADQKHEKVFAYIARNKENETMECRAFLCNNRKLAQAVTLTVAQAFEIAKSQYEEERATRKAEQLRKENDEINKRRQASSAIPITPSAGSNKQQNQEILKNNVNGTEFDVDNTFSDFARQRASPATSPNNPFRGFHLGLHERDLHENFDEYAMGNKFSPGSPRSPIMGSI</sequence>
<proteinExistence type="predicted"/>
<dbReference type="AlphaFoldDB" id="A0A7I8VTF7"/>
<dbReference type="SUPFAM" id="SSF50729">
    <property type="entry name" value="PH domain-like"/>
    <property type="match status" value="1"/>
</dbReference>
<dbReference type="OrthoDB" id="9999955at2759"/>
<evidence type="ECO:0000313" key="4">
    <source>
        <dbReference type="Proteomes" id="UP000549394"/>
    </source>
</evidence>
<feature type="compositionally biased region" description="Polar residues" evidence="1">
    <location>
        <begin position="189"/>
        <end position="206"/>
    </location>
</feature>
<name>A0A7I8VTF7_9ANNE</name>
<feature type="domain" description="PID" evidence="2">
    <location>
        <begin position="35"/>
        <end position="181"/>
    </location>
</feature>
<evidence type="ECO:0000256" key="1">
    <source>
        <dbReference type="SAM" id="MobiDB-lite"/>
    </source>
</evidence>
<feature type="compositionally biased region" description="Basic and acidic residues" evidence="1">
    <location>
        <begin position="172"/>
        <end position="185"/>
    </location>
</feature>
<dbReference type="PANTHER" id="PTHR11232">
    <property type="entry name" value="PHOSPHOTYROSINE INTERACTION DOMAIN-CONTAINING FAMILY MEMBER"/>
    <property type="match status" value="1"/>
</dbReference>
<dbReference type="Proteomes" id="UP000549394">
    <property type="component" value="Unassembled WGS sequence"/>
</dbReference>
<organism evidence="3 4">
    <name type="scientific">Dimorphilus gyrociliatus</name>
    <dbReference type="NCBI Taxonomy" id="2664684"/>
    <lineage>
        <taxon>Eukaryota</taxon>
        <taxon>Metazoa</taxon>
        <taxon>Spiralia</taxon>
        <taxon>Lophotrochozoa</taxon>
        <taxon>Annelida</taxon>
        <taxon>Polychaeta</taxon>
        <taxon>Polychaeta incertae sedis</taxon>
        <taxon>Dinophilidae</taxon>
        <taxon>Dimorphilus</taxon>
    </lineage>
</organism>
<comment type="caution">
    <text evidence="3">The sequence shown here is derived from an EMBL/GenBank/DDBJ whole genome shotgun (WGS) entry which is preliminary data.</text>
</comment>
<keyword evidence="4" id="KW-1185">Reference proteome</keyword>
<protein>
    <submittedName>
        <fullName evidence="3">DgyrCDS7870</fullName>
    </submittedName>
</protein>
<dbReference type="Gene3D" id="2.30.29.30">
    <property type="entry name" value="Pleckstrin-homology domain (PH domain)/Phosphotyrosine-binding domain (PTB)"/>
    <property type="match status" value="1"/>
</dbReference>
<dbReference type="SMART" id="SM00462">
    <property type="entry name" value="PTB"/>
    <property type="match status" value="1"/>
</dbReference>
<dbReference type="Pfam" id="PF14719">
    <property type="entry name" value="PID_2"/>
    <property type="match status" value="1"/>
</dbReference>
<dbReference type="InterPro" id="IPR051133">
    <property type="entry name" value="Adapter_Engulfment-Domain"/>
</dbReference>
<dbReference type="PANTHER" id="PTHR11232:SF74">
    <property type="entry name" value="PTB DOMAIN-CONTAINING ADAPTER PROTEIN CED-6-LIKE PROTEIN"/>
    <property type="match status" value="1"/>
</dbReference>
<feature type="region of interest" description="Disordered" evidence="1">
    <location>
        <begin position="172"/>
        <end position="206"/>
    </location>
</feature>
<gene>
    <name evidence="3" type="ORF">DGYR_LOCUS7509</name>
</gene>
<reference evidence="3 4" key="1">
    <citation type="submission" date="2020-08" db="EMBL/GenBank/DDBJ databases">
        <authorList>
            <person name="Hejnol A."/>
        </authorList>
    </citation>
    <scope>NUCLEOTIDE SEQUENCE [LARGE SCALE GENOMIC DNA]</scope>
</reference>
<dbReference type="CDD" id="cd13159">
    <property type="entry name" value="PTB_LDLRAP-mammal-like"/>
    <property type="match status" value="1"/>
</dbReference>
<dbReference type="EMBL" id="CAJFCJ010000009">
    <property type="protein sequence ID" value="CAD5119237.1"/>
    <property type="molecule type" value="Genomic_DNA"/>
</dbReference>
<dbReference type="InterPro" id="IPR006020">
    <property type="entry name" value="PTB/PI_dom"/>
</dbReference>
<dbReference type="PROSITE" id="PS01179">
    <property type="entry name" value="PID"/>
    <property type="match status" value="1"/>
</dbReference>